<feature type="region of interest" description="Disordered" evidence="1">
    <location>
        <begin position="177"/>
        <end position="197"/>
    </location>
</feature>
<protein>
    <recommendedName>
        <fullName evidence="4">LisH domain-containing protein</fullName>
    </recommendedName>
</protein>
<dbReference type="AlphaFoldDB" id="A0A815VM99"/>
<reference evidence="2" key="1">
    <citation type="submission" date="2021-02" db="EMBL/GenBank/DDBJ databases">
        <authorList>
            <person name="Nowell W R."/>
        </authorList>
    </citation>
    <scope>NUCLEOTIDE SEQUENCE</scope>
</reference>
<dbReference type="OrthoDB" id="191529at2759"/>
<feature type="region of interest" description="Disordered" evidence="1">
    <location>
        <begin position="72"/>
        <end position="91"/>
    </location>
</feature>
<dbReference type="InterPro" id="IPR006594">
    <property type="entry name" value="LisH"/>
</dbReference>
<dbReference type="PROSITE" id="PS50896">
    <property type="entry name" value="LISH"/>
    <property type="match status" value="1"/>
</dbReference>
<feature type="region of interest" description="Disordered" evidence="1">
    <location>
        <begin position="119"/>
        <end position="156"/>
    </location>
</feature>
<name>A0A815VM99_9BILA</name>
<organism evidence="2 3">
    <name type="scientific">Adineta steineri</name>
    <dbReference type="NCBI Taxonomy" id="433720"/>
    <lineage>
        <taxon>Eukaryota</taxon>
        <taxon>Metazoa</taxon>
        <taxon>Spiralia</taxon>
        <taxon>Gnathifera</taxon>
        <taxon>Rotifera</taxon>
        <taxon>Eurotatoria</taxon>
        <taxon>Bdelloidea</taxon>
        <taxon>Adinetida</taxon>
        <taxon>Adinetidae</taxon>
        <taxon>Adineta</taxon>
    </lineage>
</organism>
<dbReference type="EMBL" id="CAJNOM010000656">
    <property type="protein sequence ID" value="CAF1534102.1"/>
    <property type="molecule type" value="Genomic_DNA"/>
</dbReference>
<evidence type="ECO:0000313" key="3">
    <source>
        <dbReference type="Proteomes" id="UP000663832"/>
    </source>
</evidence>
<feature type="compositionally biased region" description="Polar residues" evidence="1">
    <location>
        <begin position="72"/>
        <end position="84"/>
    </location>
</feature>
<gene>
    <name evidence="2" type="ORF">QVE165_LOCUS45769</name>
</gene>
<proteinExistence type="predicted"/>
<dbReference type="Proteomes" id="UP000663832">
    <property type="component" value="Unassembled WGS sequence"/>
</dbReference>
<keyword evidence="3" id="KW-1185">Reference proteome</keyword>
<accession>A0A815VM99</accession>
<feature type="compositionally biased region" description="Low complexity" evidence="1">
    <location>
        <begin position="177"/>
        <end position="190"/>
    </location>
</feature>
<evidence type="ECO:0008006" key="4">
    <source>
        <dbReference type="Google" id="ProtNLM"/>
    </source>
</evidence>
<evidence type="ECO:0000256" key="1">
    <source>
        <dbReference type="SAM" id="MobiDB-lite"/>
    </source>
</evidence>
<feature type="compositionally biased region" description="Low complexity" evidence="1">
    <location>
        <begin position="132"/>
        <end position="156"/>
    </location>
</feature>
<evidence type="ECO:0000313" key="2">
    <source>
        <dbReference type="EMBL" id="CAF1534102.1"/>
    </source>
</evidence>
<comment type="caution">
    <text evidence="2">The sequence shown here is derived from an EMBL/GenBank/DDBJ whole genome shotgun (WGS) entry which is preliminary data.</text>
</comment>
<sequence length="256" mass="27921">MADATLNYQTIRTTHAAREADDLRSDNRKKNLIILVLQWLAEEGYIESARQLEHETNLDVTASTSKISAKLASAQSTARRSNVPSLPRVVNNGTEAITTASAGANPRPPTVGDVLRKLSNTRKLNRSNSEKLSVNSISSSGSVQSSSQLSGNNSNQQITNTVEDMTLSFMKVSSVKTTTSSTNDQQQQNGNKKKFPGNIIDCRAMINDSLRGAIDSNGDPSDRLLKPLGGYAGYNSEWRDLADVVSRYGYKHETKK</sequence>